<dbReference type="PROSITE" id="PS00369">
    <property type="entry name" value="PTS_HPR_HIS"/>
    <property type="match status" value="1"/>
</dbReference>
<dbReference type="Pfam" id="PF00381">
    <property type="entry name" value="PTS-HPr"/>
    <property type="match status" value="1"/>
</dbReference>
<dbReference type="AlphaFoldDB" id="A0AAU9D5Q0"/>
<dbReference type="PROSITE" id="PS51350">
    <property type="entry name" value="PTS_HPR_DOM"/>
    <property type="match status" value="1"/>
</dbReference>
<dbReference type="GO" id="GO:0009401">
    <property type="term" value="P:phosphoenolpyruvate-dependent sugar phosphotransferase system"/>
    <property type="evidence" value="ECO:0007669"/>
    <property type="project" value="UniProtKB-KW"/>
</dbReference>
<comment type="subcellular location">
    <subcellularLocation>
        <location evidence="1">Cytoplasm</location>
    </subcellularLocation>
</comment>
<evidence type="ECO:0000313" key="6">
    <source>
        <dbReference type="Proteomes" id="UP001321582"/>
    </source>
</evidence>
<keyword evidence="2" id="KW-0963">Cytoplasm</keyword>
<dbReference type="Proteomes" id="UP001321582">
    <property type="component" value="Chromosome"/>
</dbReference>
<protein>
    <submittedName>
        <fullName evidence="5">Phosphocarrier protein HPr</fullName>
    </submittedName>
</protein>
<dbReference type="Gene3D" id="3.30.1340.10">
    <property type="entry name" value="HPr-like"/>
    <property type="match status" value="1"/>
</dbReference>
<dbReference type="PROSITE" id="PS00589">
    <property type="entry name" value="PTS_HPR_SER"/>
    <property type="match status" value="1"/>
</dbReference>
<keyword evidence="6" id="KW-1185">Reference proteome</keyword>
<evidence type="ECO:0000259" key="4">
    <source>
        <dbReference type="PROSITE" id="PS51350"/>
    </source>
</evidence>
<dbReference type="PANTHER" id="PTHR33705:SF2">
    <property type="entry name" value="PHOSPHOCARRIER PROTEIN NPR"/>
    <property type="match status" value="1"/>
</dbReference>
<evidence type="ECO:0000256" key="3">
    <source>
        <dbReference type="ARBA" id="ARBA00022683"/>
    </source>
</evidence>
<feature type="domain" description="HPr" evidence="4">
    <location>
        <begin position="1"/>
        <end position="89"/>
    </location>
</feature>
<reference evidence="5 6" key="1">
    <citation type="submission" date="2022-11" db="EMBL/GenBank/DDBJ databases">
        <title>Haliovirga abyssi gen. nov., sp. nov., a mesophilic fermentative bacterium isolated from the Iheya North hydrothermal field and the proposal of Haliovirgaceae fam. nov.</title>
        <authorList>
            <person name="Miyazaki U."/>
            <person name="Tame A."/>
            <person name="Miyazaki J."/>
            <person name="Takai K."/>
            <person name="Sawayama S."/>
            <person name="Kitajima M."/>
            <person name="Okamoto A."/>
            <person name="Nakagawa S."/>
        </authorList>
    </citation>
    <scope>NUCLEOTIDE SEQUENCE [LARGE SCALE GENOMIC DNA]</scope>
    <source>
        <strain evidence="5 6">IC12</strain>
    </source>
</reference>
<dbReference type="GO" id="GO:0005737">
    <property type="term" value="C:cytoplasm"/>
    <property type="evidence" value="ECO:0007669"/>
    <property type="project" value="UniProtKB-SubCell"/>
</dbReference>
<accession>A0AAU9D5Q0</accession>
<evidence type="ECO:0000313" key="5">
    <source>
        <dbReference type="EMBL" id="BDU49878.1"/>
    </source>
</evidence>
<proteinExistence type="predicted"/>
<organism evidence="5 6">
    <name type="scientific">Haliovirga abyssi</name>
    <dbReference type="NCBI Taxonomy" id="2996794"/>
    <lineage>
        <taxon>Bacteria</taxon>
        <taxon>Fusobacteriati</taxon>
        <taxon>Fusobacteriota</taxon>
        <taxon>Fusobacteriia</taxon>
        <taxon>Fusobacteriales</taxon>
        <taxon>Haliovirgaceae</taxon>
        <taxon>Haliovirga</taxon>
    </lineage>
</organism>
<dbReference type="SUPFAM" id="SSF55594">
    <property type="entry name" value="HPr-like"/>
    <property type="match status" value="1"/>
</dbReference>
<dbReference type="RefSeq" id="WP_307904819.1">
    <property type="nucleotide sequence ID" value="NZ_AP027059.1"/>
</dbReference>
<evidence type="ECO:0000256" key="1">
    <source>
        <dbReference type="ARBA" id="ARBA00004496"/>
    </source>
</evidence>
<gene>
    <name evidence="5" type="ORF">HLVA_04470</name>
</gene>
<dbReference type="NCBIfam" id="TIGR01003">
    <property type="entry name" value="PTS_HPr_family"/>
    <property type="match status" value="1"/>
</dbReference>
<dbReference type="KEGG" id="haby:HLVA_04470"/>
<dbReference type="EMBL" id="AP027059">
    <property type="protein sequence ID" value="BDU49878.1"/>
    <property type="molecule type" value="Genomic_DNA"/>
</dbReference>
<keyword evidence="3" id="KW-0598">Phosphotransferase system</keyword>
<dbReference type="PANTHER" id="PTHR33705">
    <property type="entry name" value="PHOSPHOCARRIER PROTEIN HPR"/>
    <property type="match status" value="1"/>
</dbReference>
<dbReference type="InterPro" id="IPR000032">
    <property type="entry name" value="HPr-like"/>
</dbReference>
<dbReference type="CDD" id="cd00367">
    <property type="entry name" value="PTS-HPr_like"/>
    <property type="match status" value="1"/>
</dbReference>
<dbReference type="PRINTS" id="PR00107">
    <property type="entry name" value="PHOSPHOCPHPR"/>
</dbReference>
<name>A0AAU9D5Q0_9FUSO</name>
<dbReference type="InterPro" id="IPR050399">
    <property type="entry name" value="HPr"/>
</dbReference>
<dbReference type="InterPro" id="IPR002114">
    <property type="entry name" value="PTS_HPr_Ser_P_site"/>
</dbReference>
<sequence>MKKIEVKIRNKAGLHARPSALFVQTANEYLSDVMIKSGTEEVNGKSIMGLMLLAAEKGRKIEITADGEDEEKVLEALKKLVEEDKFGEE</sequence>
<dbReference type="InterPro" id="IPR035895">
    <property type="entry name" value="HPr-like_sf"/>
</dbReference>
<dbReference type="InterPro" id="IPR001020">
    <property type="entry name" value="PTS_HPr_His_P_site"/>
</dbReference>
<evidence type="ECO:0000256" key="2">
    <source>
        <dbReference type="ARBA" id="ARBA00022490"/>
    </source>
</evidence>